<feature type="compositionally biased region" description="Low complexity" evidence="1">
    <location>
        <begin position="179"/>
        <end position="190"/>
    </location>
</feature>
<feature type="region of interest" description="Disordered" evidence="1">
    <location>
        <begin position="1"/>
        <end position="90"/>
    </location>
</feature>
<dbReference type="GO" id="GO:0006334">
    <property type="term" value="P:nucleosome assembly"/>
    <property type="evidence" value="ECO:0007669"/>
    <property type="project" value="InterPro"/>
</dbReference>
<dbReference type="PROSITE" id="PS51504">
    <property type="entry name" value="H15"/>
    <property type="match status" value="1"/>
</dbReference>
<name>A0A176VXT5_MARPO</name>
<dbReference type="InterPro" id="IPR036390">
    <property type="entry name" value="WH_DNA-bd_sf"/>
</dbReference>
<feature type="compositionally biased region" description="Gly residues" evidence="1">
    <location>
        <begin position="168"/>
        <end position="178"/>
    </location>
</feature>
<feature type="domain" description="H15" evidence="2">
    <location>
        <begin position="92"/>
        <end position="165"/>
    </location>
</feature>
<feature type="compositionally biased region" description="Polar residues" evidence="1">
    <location>
        <begin position="1"/>
        <end position="11"/>
    </location>
</feature>
<feature type="compositionally biased region" description="Basic and acidic residues" evidence="1">
    <location>
        <begin position="31"/>
        <end position="59"/>
    </location>
</feature>
<protein>
    <recommendedName>
        <fullName evidence="2">H15 domain-containing protein</fullName>
    </recommendedName>
</protein>
<dbReference type="AlphaFoldDB" id="A0A176VXT5"/>
<dbReference type="InterPro" id="IPR036388">
    <property type="entry name" value="WH-like_DNA-bd_sf"/>
</dbReference>
<dbReference type="SUPFAM" id="SSF46785">
    <property type="entry name" value="Winged helix' DNA-binding domain"/>
    <property type="match status" value="1"/>
</dbReference>
<evidence type="ECO:0000256" key="1">
    <source>
        <dbReference type="SAM" id="MobiDB-lite"/>
    </source>
</evidence>
<dbReference type="GO" id="GO:0000786">
    <property type="term" value="C:nucleosome"/>
    <property type="evidence" value="ECO:0007669"/>
    <property type="project" value="InterPro"/>
</dbReference>
<feature type="compositionally biased region" description="Low complexity" evidence="1">
    <location>
        <begin position="12"/>
        <end position="30"/>
    </location>
</feature>
<dbReference type="Proteomes" id="UP000077202">
    <property type="component" value="Unassembled WGS sequence"/>
</dbReference>
<feature type="region of interest" description="Disordered" evidence="1">
    <location>
        <begin position="168"/>
        <end position="208"/>
    </location>
</feature>
<gene>
    <name evidence="3" type="ORF">AXG93_3217s1790</name>
</gene>
<comment type="caution">
    <text evidence="3">The sequence shown here is derived from an EMBL/GenBank/DDBJ whole genome shotgun (WGS) entry which is preliminary data.</text>
</comment>
<evidence type="ECO:0000313" key="4">
    <source>
        <dbReference type="Proteomes" id="UP000077202"/>
    </source>
</evidence>
<evidence type="ECO:0000313" key="3">
    <source>
        <dbReference type="EMBL" id="OAE25161.1"/>
    </source>
</evidence>
<proteinExistence type="predicted"/>
<dbReference type="GO" id="GO:0003677">
    <property type="term" value="F:DNA binding"/>
    <property type="evidence" value="ECO:0007669"/>
    <property type="project" value="InterPro"/>
</dbReference>
<dbReference type="InterPro" id="IPR005818">
    <property type="entry name" value="Histone_H1/H5_H15"/>
</dbReference>
<reference evidence="3" key="1">
    <citation type="submission" date="2016-03" db="EMBL/GenBank/DDBJ databases">
        <title>Mechanisms controlling the formation of the plant cell surface in tip-growing cells are functionally conserved among land plants.</title>
        <authorList>
            <person name="Honkanen S."/>
            <person name="Jones V.A."/>
            <person name="Morieri G."/>
            <person name="Champion C."/>
            <person name="Hetherington A.J."/>
            <person name="Kelly S."/>
            <person name="Saint-Marcoux D."/>
            <person name="Proust H."/>
            <person name="Prescott H."/>
            <person name="Dolan L."/>
        </authorList>
    </citation>
    <scope>NUCLEOTIDE SEQUENCE [LARGE SCALE GENOMIC DNA]</scope>
    <source>
        <tissue evidence="3">Whole gametophyte</tissue>
    </source>
</reference>
<feature type="compositionally biased region" description="Low complexity" evidence="1">
    <location>
        <begin position="76"/>
        <end position="88"/>
    </location>
</feature>
<evidence type="ECO:0000259" key="2">
    <source>
        <dbReference type="PROSITE" id="PS51504"/>
    </source>
</evidence>
<accession>A0A176VXT5</accession>
<dbReference type="SMART" id="SM00526">
    <property type="entry name" value="H15"/>
    <property type="match status" value="1"/>
</dbReference>
<dbReference type="EMBL" id="LVLJ01002403">
    <property type="protein sequence ID" value="OAE25161.1"/>
    <property type="molecule type" value="Genomic_DNA"/>
</dbReference>
<organism evidence="3 4">
    <name type="scientific">Marchantia polymorpha subsp. ruderalis</name>
    <dbReference type="NCBI Taxonomy" id="1480154"/>
    <lineage>
        <taxon>Eukaryota</taxon>
        <taxon>Viridiplantae</taxon>
        <taxon>Streptophyta</taxon>
        <taxon>Embryophyta</taxon>
        <taxon>Marchantiophyta</taxon>
        <taxon>Marchantiopsida</taxon>
        <taxon>Marchantiidae</taxon>
        <taxon>Marchantiales</taxon>
        <taxon>Marchantiaceae</taxon>
        <taxon>Marchantia</taxon>
    </lineage>
</organism>
<dbReference type="Gene3D" id="1.10.10.10">
    <property type="entry name" value="Winged helix-like DNA-binding domain superfamily/Winged helix DNA-binding domain"/>
    <property type="match status" value="1"/>
</dbReference>
<sequence length="208" mass="21769">MPSSMHYTPQTSSNSRPSRASSRGPGPRASQKSDNHSNEDESMRASVERPTRGHSRDSAYSRSDTTMRGGSHDRLSSPPQAASSSRASRMAKLPSFDRLVCAAVARLKGRKGSSIRDIAKNVKSKYAAAPSALLKGSSAKISSAARRLVREGKLVRVGNQFKLGPSKGGGGWFGGWFGRGSNKGQSSNSGQGSGGGGNKSGNKETGTK</sequence>
<keyword evidence="4" id="KW-1185">Reference proteome</keyword>
<dbReference type="Pfam" id="PF00538">
    <property type="entry name" value="Linker_histone"/>
    <property type="match status" value="1"/>
</dbReference>